<evidence type="ECO:0000256" key="3">
    <source>
        <dbReference type="ARBA" id="ARBA00023163"/>
    </source>
</evidence>
<keyword evidence="2" id="KW-0238">DNA-binding</keyword>
<dbReference type="InterPro" id="IPR000524">
    <property type="entry name" value="Tscrpt_reg_HTH_GntR"/>
</dbReference>
<evidence type="ECO:0000259" key="4">
    <source>
        <dbReference type="PROSITE" id="PS50949"/>
    </source>
</evidence>
<dbReference type="GO" id="GO:0000976">
    <property type="term" value="F:transcription cis-regulatory region binding"/>
    <property type="evidence" value="ECO:0007669"/>
    <property type="project" value="TreeGrafter"/>
</dbReference>
<dbReference type="InterPro" id="IPR036390">
    <property type="entry name" value="WH_DNA-bd_sf"/>
</dbReference>
<dbReference type="GeneID" id="78294710"/>
<protein>
    <submittedName>
        <fullName evidence="5">LacI family transcriptional regulator</fullName>
    </submittedName>
</protein>
<evidence type="ECO:0000256" key="1">
    <source>
        <dbReference type="ARBA" id="ARBA00023015"/>
    </source>
</evidence>
<dbReference type="OrthoDB" id="291639at2"/>
<evidence type="ECO:0000256" key="2">
    <source>
        <dbReference type="ARBA" id="ARBA00023125"/>
    </source>
</evidence>
<dbReference type="Pfam" id="PF13377">
    <property type="entry name" value="Peripla_BP_3"/>
    <property type="match status" value="1"/>
</dbReference>
<keyword evidence="1" id="KW-0805">Transcription regulation</keyword>
<dbReference type="RefSeq" id="WP_116883405.1">
    <property type="nucleotide sequence ID" value="NZ_CABMMC010000014.1"/>
</dbReference>
<dbReference type="SUPFAM" id="SSF53822">
    <property type="entry name" value="Periplasmic binding protein-like I"/>
    <property type="match status" value="1"/>
</dbReference>
<dbReference type="Gene3D" id="3.40.50.2300">
    <property type="match status" value="2"/>
</dbReference>
<dbReference type="InterPro" id="IPR046335">
    <property type="entry name" value="LacI/GalR-like_sensor"/>
</dbReference>
<dbReference type="Pfam" id="PF00392">
    <property type="entry name" value="GntR"/>
    <property type="match status" value="1"/>
</dbReference>
<name>A0A2U1B4A1_9BACT</name>
<sequence>MSANLPNKYNRIAEQLRKRIESGELSGTLPGVKQLALDYDVNFMTVNKAINQLEAENLVYRISRKGTYVRKQRNVVLAFCDPNPHLLEASFYGPLVSAVQSSLNRCNCFMIFENLYGRSSRSMTSLAQRVDGMILTSGVGTPFLEAMEGKPCIRVMGVTDPGCRFDHISYDSAKVGRIAAEYLAGRGHRRIGFLGYAHSDLFRERFESFRQALRERDIVLWEPPPAPRFSNELLTKQLEAWLAEKERPTGVFCSTDYEAGFCCNFLYEHGLKPQRDLDIIGCNNDIFGSMMMPQALPASIELCSAEIGRQAAVLLLDRINGLEAPRVVRKFAPRLVPPEEYGRRILRGRINAPEKQGEWNA</sequence>
<dbReference type="Proteomes" id="UP000245959">
    <property type="component" value="Unassembled WGS sequence"/>
</dbReference>
<dbReference type="EMBL" id="QEKH01000008">
    <property type="protein sequence ID" value="PVY43500.1"/>
    <property type="molecule type" value="Genomic_DNA"/>
</dbReference>
<dbReference type="AlphaFoldDB" id="A0A2U1B4A1"/>
<dbReference type="InterPro" id="IPR036388">
    <property type="entry name" value="WH-like_DNA-bd_sf"/>
</dbReference>
<organism evidence="5 6">
    <name type="scientific">Victivallis vadensis</name>
    <dbReference type="NCBI Taxonomy" id="172901"/>
    <lineage>
        <taxon>Bacteria</taxon>
        <taxon>Pseudomonadati</taxon>
        <taxon>Lentisphaerota</taxon>
        <taxon>Lentisphaeria</taxon>
        <taxon>Victivallales</taxon>
        <taxon>Victivallaceae</taxon>
        <taxon>Victivallis</taxon>
    </lineage>
</organism>
<gene>
    <name evidence="5" type="ORF">C8D82_10825</name>
</gene>
<dbReference type="SMART" id="SM00345">
    <property type="entry name" value="HTH_GNTR"/>
    <property type="match status" value="1"/>
</dbReference>
<dbReference type="PROSITE" id="PS50949">
    <property type="entry name" value="HTH_GNTR"/>
    <property type="match status" value="1"/>
</dbReference>
<evidence type="ECO:0000313" key="5">
    <source>
        <dbReference type="EMBL" id="PVY43500.1"/>
    </source>
</evidence>
<dbReference type="InterPro" id="IPR028082">
    <property type="entry name" value="Peripla_BP_I"/>
</dbReference>
<keyword evidence="3" id="KW-0804">Transcription</keyword>
<keyword evidence="6" id="KW-1185">Reference proteome</keyword>
<dbReference type="PANTHER" id="PTHR30146">
    <property type="entry name" value="LACI-RELATED TRANSCRIPTIONAL REPRESSOR"/>
    <property type="match status" value="1"/>
</dbReference>
<dbReference type="PANTHER" id="PTHR30146:SF154">
    <property type="entry name" value="TRANSCRIPTION REGULATOR, MEMBER OF GALR FAMILY"/>
    <property type="match status" value="1"/>
</dbReference>
<comment type="caution">
    <text evidence="5">The sequence shown here is derived from an EMBL/GenBank/DDBJ whole genome shotgun (WGS) entry which is preliminary data.</text>
</comment>
<dbReference type="Gene3D" id="1.10.10.10">
    <property type="entry name" value="Winged helix-like DNA-binding domain superfamily/Winged helix DNA-binding domain"/>
    <property type="match status" value="1"/>
</dbReference>
<proteinExistence type="predicted"/>
<dbReference type="CDD" id="cd06267">
    <property type="entry name" value="PBP1_LacI_sugar_binding-like"/>
    <property type="match status" value="1"/>
</dbReference>
<evidence type="ECO:0000313" key="6">
    <source>
        <dbReference type="Proteomes" id="UP000245959"/>
    </source>
</evidence>
<dbReference type="GO" id="GO:0003700">
    <property type="term" value="F:DNA-binding transcription factor activity"/>
    <property type="evidence" value="ECO:0007669"/>
    <property type="project" value="InterPro"/>
</dbReference>
<dbReference type="SUPFAM" id="SSF46785">
    <property type="entry name" value="Winged helix' DNA-binding domain"/>
    <property type="match status" value="1"/>
</dbReference>
<accession>A0A2U1B4A1</accession>
<reference evidence="5 6" key="1">
    <citation type="submission" date="2018-04" db="EMBL/GenBank/DDBJ databases">
        <title>Genomic Encyclopedia of Type Strains, Phase IV (KMG-IV): sequencing the most valuable type-strain genomes for metagenomic binning, comparative biology and taxonomic classification.</title>
        <authorList>
            <person name="Goeker M."/>
        </authorList>
    </citation>
    <scope>NUCLEOTIDE SEQUENCE [LARGE SCALE GENOMIC DNA]</scope>
    <source>
        <strain evidence="5 6">DSM 14823</strain>
    </source>
</reference>
<dbReference type="CDD" id="cd07377">
    <property type="entry name" value="WHTH_GntR"/>
    <property type="match status" value="1"/>
</dbReference>
<feature type="domain" description="HTH gntR-type" evidence="4">
    <location>
        <begin position="6"/>
        <end position="72"/>
    </location>
</feature>